<dbReference type="AlphaFoldDB" id="A0A238ZSX6"/>
<dbReference type="EMBL" id="FZNW01000024">
    <property type="protein sequence ID" value="SNR85864.1"/>
    <property type="molecule type" value="Genomic_DNA"/>
</dbReference>
<dbReference type="InterPro" id="IPR024516">
    <property type="entry name" value="Mce_C"/>
</dbReference>
<dbReference type="Pfam" id="PF02470">
    <property type="entry name" value="MlaD"/>
    <property type="match status" value="1"/>
</dbReference>
<dbReference type="InterPro" id="IPR005693">
    <property type="entry name" value="Mce"/>
</dbReference>
<keyword evidence="5" id="KW-1185">Reference proteome</keyword>
<dbReference type="RefSeq" id="WP_089303110.1">
    <property type="nucleotide sequence ID" value="NZ_FZNW01000024.1"/>
</dbReference>
<evidence type="ECO:0000259" key="2">
    <source>
        <dbReference type="Pfam" id="PF02470"/>
    </source>
</evidence>
<dbReference type="Gene3D" id="1.20.58.60">
    <property type="match status" value="1"/>
</dbReference>
<dbReference type="NCBIfam" id="TIGR00996">
    <property type="entry name" value="Mtu_fam_mce"/>
    <property type="match status" value="1"/>
</dbReference>
<evidence type="ECO:0000259" key="3">
    <source>
        <dbReference type="Pfam" id="PF11887"/>
    </source>
</evidence>
<feature type="domain" description="Mammalian cell entry C-terminal" evidence="3">
    <location>
        <begin position="123"/>
        <end position="308"/>
    </location>
</feature>
<dbReference type="OrthoDB" id="5241191at2"/>
<dbReference type="PANTHER" id="PTHR33371">
    <property type="entry name" value="INTERMEMBRANE PHOSPHOLIPID TRANSPORT SYSTEM BINDING PROTEIN MLAD-RELATED"/>
    <property type="match status" value="1"/>
</dbReference>
<gene>
    <name evidence="4" type="ORF">SAMN06265360_12425</name>
</gene>
<accession>A0A238ZSX6</accession>
<dbReference type="InterPro" id="IPR052336">
    <property type="entry name" value="MlaD_Phospholipid_Transporter"/>
</dbReference>
<protein>
    <submittedName>
        <fullName evidence="4">Phospholipid/cholesterol/gamma-HCH transport system substrate-binding protein</fullName>
    </submittedName>
</protein>
<dbReference type="Proteomes" id="UP000198348">
    <property type="component" value="Unassembled WGS sequence"/>
</dbReference>
<dbReference type="InterPro" id="IPR003399">
    <property type="entry name" value="Mce/MlaD"/>
</dbReference>
<dbReference type="Pfam" id="PF11887">
    <property type="entry name" value="Mce4_CUP1"/>
    <property type="match status" value="1"/>
</dbReference>
<evidence type="ECO:0000313" key="4">
    <source>
        <dbReference type="EMBL" id="SNR85864.1"/>
    </source>
</evidence>
<feature type="domain" description="Mce/MlaD" evidence="2">
    <location>
        <begin position="39"/>
        <end position="118"/>
    </location>
</feature>
<evidence type="ECO:0000256" key="1">
    <source>
        <dbReference type="SAM" id="MobiDB-lite"/>
    </source>
</evidence>
<reference evidence="4 5" key="1">
    <citation type="submission" date="2017-06" db="EMBL/GenBank/DDBJ databases">
        <authorList>
            <person name="Kim H.J."/>
            <person name="Triplett B.A."/>
        </authorList>
    </citation>
    <scope>NUCLEOTIDE SEQUENCE [LARGE SCALE GENOMIC DNA]</scope>
    <source>
        <strain evidence="4 5">DSM 45207</strain>
    </source>
</reference>
<feature type="region of interest" description="Disordered" evidence="1">
    <location>
        <begin position="116"/>
        <end position="135"/>
    </location>
</feature>
<dbReference type="GO" id="GO:0005576">
    <property type="term" value="C:extracellular region"/>
    <property type="evidence" value="ECO:0007669"/>
    <property type="project" value="TreeGrafter"/>
</dbReference>
<dbReference type="PRINTS" id="PR01782">
    <property type="entry name" value="MCEVIRFACTOR"/>
</dbReference>
<evidence type="ECO:0000313" key="5">
    <source>
        <dbReference type="Proteomes" id="UP000198348"/>
    </source>
</evidence>
<sequence length="349" mass="37971">MKPLKSRDQTTVGAVTVVLLLLSLFAAYNAKDLPIIGGGTTYSAHFAESAGLKDGDEVQLAGVKVGEVTGVELDGTQVLATFRVDRQGRESASRLGAGSTAAIEIKSLLGEKMLTLTPRGDGRLDPNEPIPAERTTTPFDIQDAFDQLEETSSEVDTEQLAESFDTISETFSDTPEHTQEALNGLSALSETVASRDEELKRLLSNTEQISELLSSRTERVQKVIEDANLLLSELQSRKEAIDRLLSGTQEVSQQLSGLVADNRAQLRPTLQTLDEVTDVLKENQDNLSRSLELLAPFTRLGGNALGNGRWFEGYFCGFLPPSFRIGDYENNPEGCERPVAAPDQGIERE</sequence>
<organism evidence="4 5">
    <name type="scientific">Haloechinothrix alba</name>
    <dbReference type="NCBI Taxonomy" id="664784"/>
    <lineage>
        <taxon>Bacteria</taxon>
        <taxon>Bacillati</taxon>
        <taxon>Actinomycetota</taxon>
        <taxon>Actinomycetes</taxon>
        <taxon>Pseudonocardiales</taxon>
        <taxon>Pseudonocardiaceae</taxon>
        <taxon>Haloechinothrix</taxon>
    </lineage>
</organism>
<proteinExistence type="predicted"/>
<name>A0A238ZSX6_9PSEU</name>
<dbReference type="PANTHER" id="PTHR33371:SF18">
    <property type="entry name" value="MCE-FAMILY PROTEIN MCE3C"/>
    <property type="match status" value="1"/>
</dbReference>